<dbReference type="EMBL" id="KV878216">
    <property type="protein sequence ID" value="OJJ31358.1"/>
    <property type="molecule type" value="Genomic_DNA"/>
</dbReference>
<dbReference type="Pfam" id="PF00583">
    <property type="entry name" value="Acetyltransf_1"/>
    <property type="match status" value="1"/>
</dbReference>
<dbReference type="Proteomes" id="UP000184383">
    <property type="component" value="Unassembled WGS sequence"/>
</dbReference>
<dbReference type="InterPro" id="IPR053144">
    <property type="entry name" value="Acetyltransferase_Butenolide"/>
</dbReference>
<dbReference type="InterPro" id="IPR000182">
    <property type="entry name" value="GNAT_dom"/>
</dbReference>
<name>A0A1L9R902_ASPWE</name>
<accession>A0A1L9R902</accession>
<dbReference type="STRING" id="1073089.A0A1L9R902"/>
<dbReference type="GO" id="GO:0016747">
    <property type="term" value="F:acyltransferase activity, transferring groups other than amino-acyl groups"/>
    <property type="evidence" value="ECO:0007669"/>
    <property type="project" value="InterPro"/>
</dbReference>
<protein>
    <recommendedName>
        <fullName evidence="1">N-acetyltransferase domain-containing protein</fullName>
    </recommendedName>
</protein>
<dbReference type="OrthoDB" id="10039976at2759"/>
<dbReference type="SUPFAM" id="SSF55729">
    <property type="entry name" value="Acyl-CoA N-acyltransferases (Nat)"/>
    <property type="match status" value="1"/>
</dbReference>
<dbReference type="Gene3D" id="3.40.630.30">
    <property type="match status" value="1"/>
</dbReference>
<sequence length="169" mass="19379">MDKQWHYQLGDENFTISTDPDILSHEFIQTSFASPAMYWATPVSSESLQLMIERSCFFGLYIKSPRLSTPNHSDIPITPQFIQIGMARLITDYVTVAYLADVFIIPQHQGKGLGKWLIQCIKEMVDSIPNLRRVMLMAKNVPHATNFYQELLAVQVYNQTDKKVVFMSS</sequence>
<dbReference type="PANTHER" id="PTHR43233:SF1">
    <property type="entry name" value="FAMILY N-ACETYLTRANSFERASE, PUTATIVE (AFU_ORTHOLOGUE AFUA_6G03350)-RELATED"/>
    <property type="match status" value="1"/>
</dbReference>
<feature type="domain" description="N-acetyltransferase" evidence="1">
    <location>
        <begin position="84"/>
        <end position="150"/>
    </location>
</feature>
<proteinExistence type="predicted"/>
<dbReference type="VEuPathDB" id="FungiDB:ASPWEDRAFT_45303"/>
<dbReference type="GeneID" id="63752347"/>
<dbReference type="CDD" id="cd04301">
    <property type="entry name" value="NAT_SF"/>
    <property type="match status" value="1"/>
</dbReference>
<dbReference type="AlphaFoldDB" id="A0A1L9R902"/>
<organism evidence="2 3">
    <name type="scientific">Aspergillus wentii DTO 134E9</name>
    <dbReference type="NCBI Taxonomy" id="1073089"/>
    <lineage>
        <taxon>Eukaryota</taxon>
        <taxon>Fungi</taxon>
        <taxon>Dikarya</taxon>
        <taxon>Ascomycota</taxon>
        <taxon>Pezizomycotina</taxon>
        <taxon>Eurotiomycetes</taxon>
        <taxon>Eurotiomycetidae</taxon>
        <taxon>Eurotiales</taxon>
        <taxon>Aspergillaceae</taxon>
        <taxon>Aspergillus</taxon>
        <taxon>Aspergillus subgen. Cremei</taxon>
    </lineage>
</organism>
<keyword evidence="3" id="KW-1185">Reference proteome</keyword>
<dbReference type="RefSeq" id="XP_040685035.1">
    <property type="nucleotide sequence ID" value="XM_040836499.1"/>
</dbReference>
<gene>
    <name evidence="2" type="ORF">ASPWEDRAFT_45303</name>
</gene>
<evidence type="ECO:0000313" key="2">
    <source>
        <dbReference type="EMBL" id="OJJ31358.1"/>
    </source>
</evidence>
<dbReference type="PANTHER" id="PTHR43233">
    <property type="entry name" value="FAMILY N-ACETYLTRANSFERASE, PUTATIVE (AFU_ORTHOLOGUE AFUA_6G03350)-RELATED"/>
    <property type="match status" value="1"/>
</dbReference>
<dbReference type="InterPro" id="IPR016181">
    <property type="entry name" value="Acyl_CoA_acyltransferase"/>
</dbReference>
<reference evidence="3" key="1">
    <citation type="journal article" date="2017" name="Genome Biol.">
        <title>Comparative genomics reveals high biological diversity and specific adaptations in the industrially and medically important fungal genus Aspergillus.</title>
        <authorList>
            <person name="de Vries R.P."/>
            <person name="Riley R."/>
            <person name="Wiebenga A."/>
            <person name="Aguilar-Osorio G."/>
            <person name="Amillis S."/>
            <person name="Uchima C.A."/>
            <person name="Anderluh G."/>
            <person name="Asadollahi M."/>
            <person name="Askin M."/>
            <person name="Barry K."/>
            <person name="Battaglia E."/>
            <person name="Bayram O."/>
            <person name="Benocci T."/>
            <person name="Braus-Stromeyer S.A."/>
            <person name="Caldana C."/>
            <person name="Canovas D."/>
            <person name="Cerqueira G.C."/>
            <person name="Chen F."/>
            <person name="Chen W."/>
            <person name="Choi C."/>
            <person name="Clum A."/>
            <person name="Dos Santos R.A."/>
            <person name="Damasio A.R."/>
            <person name="Diallinas G."/>
            <person name="Emri T."/>
            <person name="Fekete E."/>
            <person name="Flipphi M."/>
            <person name="Freyberg S."/>
            <person name="Gallo A."/>
            <person name="Gournas C."/>
            <person name="Habgood R."/>
            <person name="Hainaut M."/>
            <person name="Harispe M.L."/>
            <person name="Henrissat B."/>
            <person name="Hilden K.S."/>
            <person name="Hope R."/>
            <person name="Hossain A."/>
            <person name="Karabika E."/>
            <person name="Karaffa L."/>
            <person name="Karanyi Z."/>
            <person name="Krasevec N."/>
            <person name="Kuo A."/>
            <person name="Kusch H."/>
            <person name="LaButti K."/>
            <person name="Lagendijk E.L."/>
            <person name="Lapidus A."/>
            <person name="Levasseur A."/>
            <person name="Lindquist E."/>
            <person name="Lipzen A."/>
            <person name="Logrieco A.F."/>
            <person name="MacCabe A."/>
            <person name="Maekelae M.R."/>
            <person name="Malavazi I."/>
            <person name="Melin P."/>
            <person name="Meyer V."/>
            <person name="Mielnichuk N."/>
            <person name="Miskei M."/>
            <person name="Molnar A.P."/>
            <person name="Mule G."/>
            <person name="Ngan C.Y."/>
            <person name="Orejas M."/>
            <person name="Orosz E."/>
            <person name="Ouedraogo J.P."/>
            <person name="Overkamp K.M."/>
            <person name="Park H.-S."/>
            <person name="Perrone G."/>
            <person name="Piumi F."/>
            <person name="Punt P.J."/>
            <person name="Ram A.F."/>
            <person name="Ramon A."/>
            <person name="Rauscher S."/>
            <person name="Record E."/>
            <person name="Riano-Pachon D.M."/>
            <person name="Robert V."/>
            <person name="Roehrig J."/>
            <person name="Ruller R."/>
            <person name="Salamov A."/>
            <person name="Salih N.S."/>
            <person name="Samson R.A."/>
            <person name="Sandor E."/>
            <person name="Sanguinetti M."/>
            <person name="Schuetze T."/>
            <person name="Sepcic K."/>
            <person name="Shelest E."/>
            <person name="Sherlock G."/>
            <person name="Sophianopoulou V."/>
            <person name="Squina F.M."/>
            <person name="Sun H."/>
            <person name="Susca A."/>
            <person name="Todd R.B."/>
            <person name="Tsang A."/>
            <person name="Unkles S.E."/>
            <person name="van de Wiele N."/>
            <person name="van Rossen-Uffink D."/>
            <person name="Oliveira J.V."/>
            <person name="Vesth T.C."/>
            <person name="Visser J."/>
            <person name="Yu J.-H."/>
            <person name="Zhou M."/>
            <person name="Andersen M.R."/>
            <person name="Archer D.B."/>
            <person name="Baker S.E."/>
            <person name="Benoit I."/>
            <person name="Brakhage A.A."/>
            <person name="Braus G.H."/>
            <person name="Fischer R."/>
            <person name="Frisvad J.C."/>
            <person name="Goldman G.H."/>
            <person name="Houbraken J."/>
            <person name="Oakley B."/>
            <person name="Pocsi I."/>
            <person name="Scazzocchio C."/>
            <person name="Seiboth B."/>
            <person name="vanKuyk P.A."/>
            <person name="Wortman J."/>
            <person name="Dyer P.S."/>
            <person name="Grigoriev I.V."/>
        </authorList>
    </citation>
    <scope>NUCLEOTIDE SEQUENCE [LARGE SCALE GENOMIC DNA]</scope>
    <source>
        <strain evidence="3">DTO 134E9</strain>
    </source>
</reference>
<evidence type="ECO:0000313" key="3">
    <source>
        <dbReference type="Proteomes" id="UP000184383"/>
    </source>
</evidence>
<evidence type="ECO:0000259" key="1">
    <source>
        <dbReference type="Pfam" id="PF00583"/>
    </source>
</evidence>